<dbReference type="PANTHER" id="PTHR47703:SF2">
    <property type="entry name" value="D-AMINOACID AMINOTRANSFERASE-LIKE PLP-DEPENDENT ENZYMES SUPERFAMILY PROTEIN"/>
    <property type="match status" value="1"/>
</dbReference>
<accession>A0A9Q0KW66</accession>
<name>A0A9Q0KW66_9MAGN</name>
<dbReference type="Pfam" id="PF01063">
    <property type="entry name" value="Aminotran_4"/>
    <property type="match status" value="1"/>
</dbReference>
<reference evidence="1" key="1">
    <citation type="journal article" date="2023" name="Plant J.">
        <title>The genome of the king protea, Protea cynaroides.</title>
        <authorList>
            <person name="Chang J."/>
            <person name="Duong T.A."/>
            <person name="Schoeman C."/>
            <person name="Ma X."/>
            <person name="Roodt D."/>
            <person name="Barker N."/>
            <person name="Li Z."/>
            <person name="Van de Peer Y."/>
            <person name="Mizrachi E."/>
        </authorList>
    </citation>
    <scope>NUCLEOTIDE SEQUENCE</scope>
    <source>
        <tissue evidence="1">Young leaves</tissue>
    </source>
</reference>
<dbReference type="InterPro" id="IPR001544">
    <property type="entry name" value="Aminotrans_IV"/>
</dbReference>
<evidence type="ECO:0000313" key="1">
    <source>
        <dbReference type="EMBL" id="KAJ4977977.1"/>
    </source>
</evidence>
<sequence>MSSCRYLVINGVVSPTSDVPPVSSFLENHPGAYTTSRTHNNASILLFWQRHLRRLADSARILYESRPELLFGPQITKFSKSPSSSSSSLWESTIPALVNNSLRKAMSISMKERKNGEELAVTTLVSGNPNKCNVDEIDEEARDLDVYVHLGIYIPPAFGRRENGARLAVVGRGRDVARAKFSDWVKLRKSLEKLRPPLVTELLLSNDGDRILEGCITNFFVVCRRESNGAAEEIMGDHRSTHSFEVQTAPINDGLLPGVVRQLVLEICSRRGIPFREVAPSWSNRELWEEAFITSSLRLVQHVQTIRAPSSWELLESQTWKELAWEEKQFEETAGVITAEIQGELMGLAGTEGFPTSYLI</sequence>
<dbReference type="Proteomes" id="UP001141806">
    <property type="component" value="Unassembled WGS sequence"/>
</dbReference>
<keyword evidence="2" id="KW-1185">Reference proteome</keyword>
<comment type="caution">
    <text evidence="1">The sequence shown here is derived from an EMBL/GenBank/DDBJ whole genome shotgun (WGS) entry which is preliminary data.</text>
</comment>
<dbReference type="EMBL" id="JAMYWD010000002">
    <property type="protein sequence ID" value="KAJ4977977.1"/>
    <property type="molecule type" value="Genomic_DNA"/>
</dbReference>
<protein>
    <recommendedName>
        <fullName evidence="3">Class IV aminotransferase</fullName>
    </recommendedName>
</protein>
<evidence type="ECO:0008006" key="3">
    <source>
        <dbReference type="Google" id="ProtNLM"/>
    </source>
</evidence>
<gene>
    <name evidence="1" type="ORF">NE237_008757</name>
</gene>
<dbReference type="InterPro" id="IPR043132">
    <property type="entry name" value="BCAT-like_C"/>
</dbReference>
<dbReference type="AlphaFoldDB" id="A0A9Q0KW66"/>
<dbReference type="InterPro" id="IPR036038">
    <property type="entry name" value="Aminotransferase-like"/>
</dbReference>
<dbReference type="SUPFAM" id="SSF56752">
    <property type="entry name" value="D-aminoacid aminotransferase-like PLP-dependent enzymes"/>
    <property type="match status" value="1"/>
</dbReference>
<dbReference type="PANTHER" id="PTHR47703">
    <property type="entry name" value="D-AMINOACID AMINOTRANSFERASE-LIKE PLP-DEPENDENT ENZYMES SUPERFAMILY PROTEIN"/>
    <property type="match status" value="1"/>
</dbReference>
<dbReference type="Gene3D" id="3.20.10.10">
    <property type="entry name" value="D-amino Acid Aminotransferase, subunit A, domain 2"/>
    <property type="match status" value="1"/>
</dbReference>
<proteinExistence type="predicted"/>
<organism evidence="1 2">
    <name type="scientific">Protea cynaroides</name>
    <dbReference type="NCBI Taxonomy" id="273540"/>
    <lineage>
        <taxon>Eukaryota</taxon>
        <taxon>Viridiplantae</taxon>
        <taxon>Streptophyta</taxon>
        <taxon>Embryophyta</taxon>
        <taxon>Tracheophyta</taxon>
        <taxon>Spermatophyta</taxon>
        <taxon>Magnoliopsida</taxon>
        <taxon>Proteales</taxon>
        <taxon>Proteaceae</taxon>
        <taxon>Protea</taxon>
    </lineage>
</organism>
<dbReference type="OrthoDB" id="59470at2759"/>
<evidence type="ECO:0000313" key="2">
    <source>
        <dbReference type="Proteomes" id="UP001141806"/>
    </source>
</evidence>
<dbReference type="GO" id="GO:0003824">
    <property type="term" value="F:catalytic activity"/>
    <property type="evidence" value="ECO:0007669"/>
    <property type="project" value="InterPro"/>
</dbReference>